<dbReference type="Gene3D" id="3.40.50.2000">
    <property type="entry name" value="Glycogen Phosphorylase B"/>
    <property type="match status" value="1"/>
</dbReference>
<evidence type="ECO:0000313" key="2">
    <source>
        <dbReference type="Proteomes" id="UP000597459"/>
    </source>
</evidence>
<keyword evidence="2" id="KW-1185">Reference proteome</keyword>
<reference evidence="1" key="1">
    <citation type="submission" date="2019-11" db="EMBL/GenBank/DDBJ databases">
        <title>Description of new Acetobacter species.</title>
        <authorList>
            <person name="Cleenwerck I."/>
            <person name="Sombolestani A.S."/>
        </authorList>
    </citation>
    <scope>NUCLEOTIDE SEQUENCE</scope>
    <source>
        <strain evidence="1">LMG 1626</strain>
    </source>
</reference>
<gene>
    <name evidence="1" type="ORF">GOB87_12840</name>
</gene>
<comment type="caution">
    <text evidence="1">The sequence shown here is derived from an EMBL/GenBank/DDBJ whole genome shotgun (WGS) entry which is preliminary data.</text>
</comment>
<dbReference type="SUPFAM" id="SSF53756">
    <property type="entry name" value="UDP-Glycosyltransferase/glycogen phosphorylase"/>
    <property type="match status" value="1"/>
</dbReference>
<accession>A0A967B9V6</accession>
<protein>
    <submittedName>
        <fullName evidence="1">Glycosyltransferase</fullName>
    </submittedName>
</protein>
<dbReference type="CDD" id="cd03801">
    <property type="entry name" value="GT4_PimA-like"/>
    <property type="match status" value="1"/>
</dbReference>
<dbReference type="PANTHER" id="PTHR46656:SF3">
    <property type="entry name" value="PUTATIVE-RELATED"/>
    <property type="match status" value="1"/>
</dbReference>
<proteinExistence type="predicted"/>
<evidence type="ECO:0000313" key="1">
    <source>
        <dbReference type="EMBL" id="NHO54821.1"/>
    </source>
</evidence>
<organism evidence="1 2">
    <name type="scientific">Acetobacter estunensis</name>
    <dbReference type="NCBI Taxonomy" id="104097"/>
    <lineage>
        <taxon>Bacteria</taxon>
        <taxon>Pseudomonadati</taxon>
        <taxon>Pseudomonadota</taxon>
        <taxon>Alphaproteobacteria</taxon>
        <taxon>Acetobacterales</taxon>
        <taxon>Acetobacteraceae</taxon>
        <taxon>Acetobacter</taxon>
    </lineage>
</organism>
<dbReference type="Pfam" id="PF13692">
    <property type="entry name" value="Glyco_trans_1_4"/>
    <property type="match status" value="1"/>
</dbReference>
<dbReference type="EMBL" id="WOTH01000034">
    <property type="protein sequence ID" value="NHO54821.1"/>
    <property type="molecule type" value="Genomic_DNA"/>
</dbReference>
<name>A0A967B9V6_9PROT</name>
<dbReference type="Proteomes" id="UP000597459">
    <property type="component" value="Unassembled WGS sequence"/>
</dbReference>
<dbReference type="AlphaFoldDB" id="A0A967B9V6"/>
<dbReference type="PANTHER" id="PTHR46656">
    <property type="entry name" value="PUTATIVE-RELATED"/>
    <property type="match status" value="1"/>
</dbReference>
<sequence length="405" mass="43872">MHRLWRCLPAAPRRRGLAEIGGLLAPRATWPAPRVRDGLIVGGETTRASGLGEGARIMRRACKALDIPAMELQASLLNCTRAQECPAPDAALVLHMDAPSLPVALLRLGRSFVRNRWVVGYWAWELPVVSTTWRPATACVHEVWTPSRFSAHALEAIMPGRVRVVPHALAAAGVTPSRMDRAAFGLPADAVVVLVSFSLASSFARKNPLAAIRAFRDAFGERTDRFLLLKVTHARHYPQDMAQLRAAVAGAPNIRIEEHLFPANDSLALTQCVDIVLSLHRSEGFGLVPAEAMLLGRTVVATDWSATAEFLDAECGLPVPYRLIPARDPRGVFEAEGAVWAEADVGAAATHLRRAADDAALRQKLGSRARDVARQRFNGDALRAAYAALRGDEAVVAVRDKAWAS</sequence>